<evidence type="ECO:0000256" key="3">
    <source>
        <dbReference type="ARBA" id="ARBA00022679"/>
    </source>
</evidence>
<dbReference type="Gene3D" id="3.40.50.150">
    <property type="entry name" value="Vaccinia Virus protein VP39"/>
    <property type="match status" value="1"/>
</dbReference>
<dbReference type="GO" id="GO:0008757">
    <property type="term" value="F:S-adenosylmethionine-dependent methyltransferase activity"/>
    <property type="evidence" value="ECO:0007669"/>
    <property type="project" value="TreeGrafter"/>
</dbReference>
<protein>
    <submittedName>
        <fullName evidence="7">Uncharacterized protein</fullName>
    </submittedName>
</protein>
<dbReference type="SUPFAM" id="SSF53335">
    <property type="entry name" value="S-adenosyl-L-methionine-dependent methyltransferases"/>
    <property type="match status" value="1"/>
</dbReference>
<dbReference type="AlphaFoldDB" id="A0AAN9SLX1"/>
<dbReference type="GO" id="GO:0008171">
    <property type="term" value="F:O-methyltransferase activity"/>
    <property type="evidence" value="ECO:0007669"/>
    <property type="project" value="InterPro"/>
</dbReference>
<dbReference type="InterPro" id="IPR002935">
    <property type="entry name" value="SAM_O-MeTrfase"/>
</dbReference>
<keyword evidence="2" id="KW-0489">Methyltransferase</keyword>
<evidence type="ECO:0000256" key="1">
    <source>
        <dbReference type="ARBA" id="ARBA00002334"/>
    </source>
</evidence>
<keyword evidence="8" id="KW-1185">Reference proteome</keyword>
<dbReference type="GO" id="GO:0046872">
    <property type="term" value="F:metal ion binding"/>
    <property type="evidence" value="ECO:0007669"/>
    <property type="project" value="UniProtKB-KW"/>
</dbReference>
<evidence type="ECO:0000256" key="5">
    <source>
        <dbReference type="ARBA" id="ARBA00022723"/>
    </source>
</evidence>
<organism evidence="7 8">
    <name type="scientific">Psophocarpus tetragonolobus</name>
    <name type="common">Winged bean</name>
    <name type="synonym">Dolichos tetragonolobus</name>
    <dbReference type="NCBI Taxonomy" id="3891"/>
    <lineage>
        <taxon>Eukaryota</taxon>
        <taxon>Viridiplantae</taxon>
        <taxon>Streptophyta</taxon>
        <taxon>Embryophyta</taxon>
        <taxon>Tracheophyta</taxon>
        <taxon>Spermatophyta</taxon>
        <taxon>Magnoliopsida</taxon>
        <taxon>eudicotyledons</taxon>
        <taxon>Gunneridae</taxon>
        <taxon>Pentapetalae</taxon>
        <taxon>rosids</taxon>
        <taxon>fabids</taxon>
        <taxon>Fabales</taxon>
        <taxon>Fabaceae</taxon>
        <taxon>Papilionoideae</taxon>
        <taxon>50 kb inversion clade</taxon>
        <taxon>NPAAA clade</taxon>
        <taxon>indigoferoid/millettioid clade</taxon>
        <taxon>Phaseoleae</taxon>
        <taxon>Psophocarpus</taxon>
    </lineage>
</organism>
<comment type="function">
    <text evidence="1">Methylates caffeoyl-CoA to feruloyl-CoA and 5-hydroxyferuloyl-CoA to sinapoyl-CoA. Plays a role in the synthesis of feruloylated polysaccharides. Involved in the reinforcement of the plant cell wall. Also involved in the responding to wounding or pathogen challenge by the increased formation of cell wall-bound ferulic acid polymers.</text>
</comment>
<dbReference type="Proteomes" id="UP001386955">
    <property type="component" value="Unassembled WGS sequence"/>
</dbReference>
<dbReference type="EMBL" id="JAYMYS010000003">
    <property type="protein sequence ID" value="KAK7400006.1"/>
    <property type="molecule type" value="Genomic_DNA"/>
</dbReference>
<dbReference type="PANTHER" id="PTHR10509">
    <property type="entry name" value="O-METHYLTRANSFERASE-RELATED"/>
    <property type="match status" value="1"/>
</dbReference>
<keyword evidence="3" id="KW-0808">Transferase</keyword>
<reference evidence="7 8" key="1">
    <citation type="submission" date="2024-01" db="EMBL/GenBank/DDBJ databases">
        <title>The genomes of 5 underutilized Papilionoideae crops provide insights into root nodulation and disease resistanc.</title>
        <authorList>
            <person name="Jiang F."/>
        </authorList>
    </citation>
    <scope>NUCLEOTIDE SEQUENCE [LARGE SCALE GENOMIC DNA]</scope>
    <source>
        <strain evidence="7">DUOXIRENSHENG_FW03</strain>
        <tissue evidence="7">Leaves</tissue>
    </source>
</reference>
<sequence>MEESFPDMKDFSARKNILKSPALLKQNRHSWIMFVLLINNPIKPHLSELEGLGFRALALPPDSKIIAIDVDREAYETGLPFIQKAGVEHKIDFIQADA</sequence>
<evidence type="ECO:0000313" key="8">
    <source>
        <dbReference type="Proteomes" id="UP001386955"/>
    </source>
</evidence>
<dbReference type="InterPro" id="IPR029063">
    <property type="entry name" value="SAM-dependent_MTases_sf"/>
</dbReference>
<dbReference type="GO" id="GO:0032259">
    <property type="term" value="P:methylation"/>
    <property type="evidence" value="ECO:0007669"/>
    <property type="project" value="UniProtKB-KW"/>
</dbReference>
<comment type="caution">
    <text evidence="7">The sequence shown here is derived from an EMBL/GenBank/DDBJ whole genome shotgun (WGS) entry which is preliminary data.</text>
</comment>
<name>A0AAN9SLX1_PSOTE</name>
<dbReference type="InterPro" id="IPR050362">
    <property type="entry name" value="Cation-dep_OMT"/>
</dbReference>
<dbReference type="Pfam" id="PF01596">
    <property type="entry name" value="Methyltransf_3"/>
    <property type="match status" value="1"/>
</dbReference>
<accession>A0AAN9SLX1</accession>
<evidence type="ECO:0000256" key="2">
    <source>
        <dbReference type="ARBA" id="ARBA00022603"/>
    </source>
</evidence>
<keyword evidence="5" id="KW-0479">Metal-binding</keyword>
<proteinExistence type="inferred from homology"/>
<evidence type="ECO:0000256" key="6">
    <source>
        <dbReference type="ARBA" id="ARBA00023453"/>
    </source>
</evidence>
<gene>
    <name evidence="7" type="ORF">VNO78_11204</name>
</gene>
<evidence type="ECO:0000256" key="4">
    <source>
        <dbReference type="ARBA" id="ARBA00022691"/>
    </source>
</evidence>
<comment type="similarity">
    <text evidence="6">Belongs to the class I-like SAM-binding methyltransferase superfamily. Cation-dependent O-methyltransferase family.</text>
</comment>
<dbReference type="PANTHER" id="PTHR10509:SF34">
    <property type="entry name" value="TAPETUM-SPECIFIC METHYLTRANSFERASE 1"/>
    <property type="match status" value="1"/>
</dbReference>
<keyword evidence="4" id="KW-0949">S-adenosyl-L-methionine</keyword>
<evidence type="ECO:0000313" key="7">
    <source>
        <dbReference type="EMBL" id="KAK7400006.1"/>
    </source>
</evidence>